<evidence type="ECO:0000313" key="2">
    <source>
        <dbReference type="EMBL" id="VDP29433.1"/>
    </source>
</evidence>
<organism evidence="2 3">
    <name type="scientific">Schistosoma margrebowiei</name>
    <dbReference type="NCBI Taxonomy" id="48269"/>
    <lineage>
        <taxon>Eukaryota</taxon>
        <taxon>Metazoa</taxon>
        <taxon>Spiralia</taxon>
        <taxon>Lophotrochozoa</taxon>
        <taxon>Platyhelminthes</taxon>
        <taxon>Trematoda</taxon>
        <taxon>Digenea</taxon>
        <taxon>Strigeidida</taxon>
        <taxon>Schistosomatoidea</taxon>
        <taxon>Schistosomatidae</taxon>
        <taxon>Schistosoma</taxon>
    </lineage>
</organism>
<dbReference type="AlphaFoldDB" id="A0A183MS36"/>
<sequence>MFTEKNRKTIQIPELSPHHAETHDNDQFRGNVYRIDPMLELESAKVRLAQTEREIKMERLCQRGREYCSQVIVDKGISSESTPASHSDEISLGKNWKKNDI</sequence>
<dbReference type="Proteomes" id="UP000277204">
    <property type="component" value="Unassembled WGS sequence"/>
</dbReference>
<feature type="compositionally biased region" description="Basic and acidic residues" evidence="1">
    <location>
        <begin position="16"/>
        <end position="27"/>
    </location>
</feature>
<feature type="region of interest" description="Disordered" evidence="1">
    <location>
        <begin position="77"/>
        <end position="101"/>
    </location>
</feature>
<protein>
    <submittedName>
        <fullName evidence="2">Uncharacterized protein</fullName>
    </submittedName>
</protein>
<name>A0A183MS36_9TREM</name>
<keyword evidence="3" id="KW-1185">Reference proteome</keyword>
<proteinExistence type="predicted"/>
<gene>
    <name evidence="2" type="ORF">SMRZ_LOCUS18861</name>
</gene>
<feature type="region of interest" description="Disordered" evidence="1">
    <location>
        <begin position="1"/>
        <end position="28"/>
    </location>
</feature>
<evidence type="ECO:0000256" key="1">
    <source>
        <dbReference type="SAM" id="MobiDB-lite"/>
    </source>
</evidence>
<reference evidence="2 3" key="1">
    <citation type="submission" date="2018-11" db="EMBL/GenBank/DDBJ databases">
        <authorList>
            <consortium name="Pathogen Informatics"/>
        </authorList>
    </citation>
    <scope>NUCLEOTIDE SEQUENCE [LARGE SCALE GENOMIC DNA]</scope>
    <source>
        <strain evidence="2 3">Zambia</strain>
    </source>
</reference>
<dbReference type="EMBL" id="UZAI01017780">
    <property type="protein sequence ID" value="VDP29433.1"/>
    <property type="molecule type" value="Genomic_DNA"/>
</dbReference>
<feature type="compositionally biased region" description="Basic and acidic residues" evidence="1">
    <location>
        <begin position="86"/>
        <end position="101"/>
    </location>
</feature>
<accession>A0A183MS36</accession>
<dbReference type="STRING" id="48269.A0A183MS36"/>
<evidence type="ECO:0000313" key="3">
    <source>
        <dbReference type="Proteomes" id="UP000277204"/>
    </source>
</evidence>